<protein>
    <recommendedName>
        <fullName evidence="2">Peptidase S55 domain-containing protein</fullName>
    </recommendedName>
</protein>
<evidence type="ECO:0000313" key="4">
    <source>
        <dbReference type="Proteomes" id="UP001213972"/>
    </source>
</evidence>
<evidence type="ECO:0000313" key="3">
    <source>
        <dbReference type="EMBL" id="WEK12719.1"/>
    </source>
</evidence>
<dbReference type="InterPro" id="IPR008763">
    <property type="entry name" value="Peptidase_S55"/>
</dbReference>
<dbReference type="PROSITE" id="PS51318">
    <property type="entry name" value="TAT"/>
    <property type="match status" value="1"/>
</dbReference>
<dbReference type="AlphaFoldDB" id="A0AAJ5W0C9"/>
<name>A0AAJ5W0C9_9MICO</name>
<dbReference type="PROSITE" id="PS51494">
    <property type="entry name" value="SPOIVB"/>
    <property type="match status" value="1"/>
</dbReference>
<evidence type="ECO:0000256" key="1">
    <source>
        <dbReference type="SAM" id="SignalP"/>
    </source>
</evidence>
<proteinExistence type="predicted"/>
<feature type="signal peptide" evidence="1">
    <location>
        <begin position="1"/>
        <end position="34"/>
    </location>
</feature>
<organism evidence="3 4">
    <name type="scientific">Candidatus Microbacterium phytovorans</name>
    <dbReference type="NCBI Taxonomy" id="3121374"/>
    <lineage>
        <taxon>Bacteria</taxon>
        <taxon>Bacillati</taxon>
        <taxon>Actinomycetota</taxon>
        <taxon>Actinomycetes</taxon>
        <taxon>Micrococcales</taxon>
        <taxon>Microbacteriaceae</taxon>
        <taxon>Microbacterium</taxon>
    </lineage>
</organism>
<dbReference type="Proteomes" id="UP001213972">
    <property type="component" value="Chromosome"/>
</dbReference>
<sequence>MTTIGTTRARLRAATTVAAIAALLGALTAAPAQADDPADMFCEVPGQELAISPVSGLSDGQAVTWLSTVKGTAPTTFTGEYIGKLDNGLGYDAYGNPRDLLLVRLSGPEVDGAAGTPAAGVWAGASGSPVYDADGALIGAVSYGFSSLADNVAGVTPAAYMKAIGDLPLSRSLTLSAQKKIATLAGEPAPTASSTASIRQLRPVRVTVGTTAATLDAVASRLSKEVDGYRPVVSRGLAIGGGADDGADYPIVTGGNIAVSYGFGAVASASIGTVTAVCGDDVYAFGHPNEQNSALSVNIHGASAARIVPDLGQSYKMVSAIGKVKGHLVQDRLAGIRGVLGAGAPTVPITTVSIAGSNTSTAVSHISEELVLAPAVAAQLGSDVLRTLDNAWEGTAKVSWRIEYERNGRVSTLHNVNTYASREMLSELVGWDVSEDIAQLQANPFDDVTIVSIKATTRFAEGYRAGRVSALQIRQSGTWKNVSPGSVMKATRGKTYDFRTVLKAAPGAAGGTQYVPFSVTVPSTVKRTMTLTVSPPAEQWDDPVMEAESFDELIAALNANARGDVVERTASYVKTNGIRSSRTIPLPAPVMIDGGTRISFQLQVSP</sequence>
<feature type="domain" description="Peptidase S55" evidence="2">
    <location>
        <begin position="1"/>
        <end position="177"/>
    </location>
</feature>
<gene>
    <name evidence="3" type="ORF">P0Y48_09590</name>
</gene>
<feature type="chain" id="PRO_5042599773" description="Peptidase S55 domain-containing protein" evidence="1">
    <location>
        <begin position="35"/>
        <end position="606"/>
    </location>
</feature>
<evidence type="ECO:0000259" key="2">
    <source>
        <dbReference type="PROSITE" id="PS51494"/>
    </source>
</evidence>
<keyword evidence="1" id="KW-0732">Signal</keyword>
<accession>A0AAJ5W0C9</accession>
<dbReference type="EMBL" id="CP119321">
    <property type="protein sequence ID" value="WEK12719.1"/>
    <property type="molecule type" value="Genomic_DNA"/>
</dbReference>
<dbReference type="InterPro" id="IPR006311">
    <property type="entry name" value="TAT_signal"/>
</dbReference>
<reference evidence="3" key="1">
    <citation type="submission" date="2023-03" db="EMBL/GenBank/DDBJ databases">
        <title>Andean soil-derived lignocellulolytic bacterial consortium as a source of novel taxa and putative plastic-active enzymes.</title>
        <authorList>
            <person name="Diaz-Garcia L."/>
            <person name="Chuvochina M."/>
            <person name="Feuerriegel G."/>
            <person name="Bunk B."/>
            <person name="Sproer C."/>
            <person name="Streit W.R."/>
            <person name="Rodriguez L.M."/>
            <person name="Overmann J."/>
            <person name="Jimenez D.J."/>
        </authorList>
    </citation>
    <scope>NUCLEOTIDE SEQUENCE</scope>
    <source>
        <strain evidence="3">MAG 4610</strain>
    </source>
</reference>